<feature type="coiled-coil region" evidence="1">
    <location>
        <begin position="272"/>
        <end position="306"/>
    </location>
</feature>
<dbReference type="EnsemblMetazoa" id="AMAM017222-RA">
    <property type="protein sequence ID" value="AMAM017222-PA"/>
    <property type="gene ID" value="AMAM017222"/>
</dbReference>
<sequence>MFKVPDEHFQAIADIAAQPEAPKEPTDIVLAAFAYGQTLMEILSEYMQVTESQQISAVSTSTCDECSSVPLRSRTTKNHIPSITTATTAKETIESTVPTIGGGGGGGGVPPVPSSAATTSSTPATSTPQTAPQPIGLVSQDQSVNITEDEDGYCEIDEVRAAAVLLAENEKARKLTEASKLAAAAAATAVDTLDDGGGVGGDVGRAPKSPESHIEINENYDSTMSPSMTQKYSGPLGVELCGKNRLLHASTVAPTVPCHLIANYVTGLNAQISQLLHKINEKDIEREHLRRENQHLRELLNAMHQERVLESQHFALIELDQHWTHDPLIVYTIVLNLTCLFGILTVHQILKVGHQLIGLVHQHNRQHRDNGHECKKFHPSYLAPYVLQRWDGSSSVLELLQRCPE</sequence>
<accession>A0A182T0N3</accession>
<reference evidence="4" key="1">
    <citation type="submission" date="2013-09" db="EMBL/GenBank/DDBJ databases">
        <title>The Genome Sequence of Anopheles maculatus species B.</title>
        <authorList>
            <consortium name="The Broad Institute Genomics Platform"/>
            <person name="Neafsey D.E."/>
            <person name="Besansky N."/>
            <person name="Howell P."/>
            <person name="Walton C."/>
            <person name="Young S.K."/>
            <person name="Zeng Q."/>
            <person name="Gargeya S."/>
            <person name="Fitzgerald M."/>
            <person name="Haas B."/>
            <person name="Abouelleil A."/>
            <person name="Allen A.W."/>
            <person name="Alvarado L."/>
            <person name="Arachchi H.M."/>
            <person name="Berlin A.M."/>
            <person name="Chapman S.B."/>
            <person name="Gainer-Dewar J."/>
            <person name="Goldberg J."/>
            <person name="Griggs A."/>
            <person name="Gujja S."/>
            <person name="Hansen M."/>
            <person name="Howarth C."/>
            <person name="Imamovic A."/>
            <person name="Ireland A."/>
            <person name="Larimer J."/>
            <person name="McCowan C."/>
            <person name="Murphy C."/>
            <person name="Pearson M."/>
            <person name="Poon T.W."/>
            <person name="Priest M."/>
            <person name="Roberts A."/>
            <person name="Saif S."/>
            <person name="Shea T."/>
            <person name="Sisk P."/>
            <person name="Sykes S."/>
            <person name="Wortman J."/>
            <person name="Nusbaum C."/>
            <person name="Birren B."/>
        </authorList>
    </citation>
    <scope>NUCLEOTIDE SEQUENCE [LARGE SCALE GENOMIC DNA]</scope>
    <source>
        <strain evidence="4">maculatus3</strain>
    </source>
</reference>
<keyword evidence="4" id="KW-1185">Reference proteome</keyword>
<proteinExistence type="predicted"/>
<evidence type="ECO:0000313" key="4">
    <source>
        <dbReference type="Proteomes" id="UP000075901"/>
    </source>
</evidence>
<evidence type="ECO:0000256" key="2">
    <source>
        <dbReference type="SAM" id="MobiDB-lite"/>
    </source>
</evidence>
<organism evidence="3 4">
    <name type="scientific">Anopheles maculatus</name>
    <dbReference type="NCBI Taxonomy" id="74869"/>
    <lineage>
        <taxon>Eukaryota</taxon>
        <taxon>Metazoa</taxon>
        <taxon>Ecdysozoa</taxon>
        <taxon>Arthropoda</taxon>
        <taxon>Hexapoda</taxon>
        <taxon>Insecta</taxon>
        <taxon>Pterygota</taxon>
        <taxon>Neoptera</taxon>
        <taxon>Endopterygota</taxon>
        <taxon>Diptera</taxon>
        <taxon>Nematocera</taxon>
        <taxon>Culicoidea</taxon>
        <taxon>Culicidae</taxon>
        <taxon>Anophelinae</taxon>
        <taxon>Anopheles</taxon>
        <taxon>Anopheles maculatus group</taxon>
    </lineage>
</organism>
<evidence type="ECO:0000256" key="1">
    <source>
        <dbReference type="SAM" id="Coils"/>
    </source>
</evidence>
<dbReference type="VEuPathDB" id="VectorBase:AMAM017222"/>
<evidence type="ECO:0000313" key="3">
    <source>
        <dbReference type="EnsemblMetazoa" id="AMAM017222-PA"/>
    </source>
</evidence>
<name>A0A182T0N3_9DIPT</name>
<reference evidence="3" key="2">
    <citation type="submission" date="2020-05" db="UniProtKB">
        <authorList>
            <consortium name="EnsemblMetazoa"/>
        </authorList>
    </citation>
    <scope>IDENTIFICATION</scope>
    <source>
        <strain evidence="3">maculatus3</strain>
    </source>
</reference>
<dbReference type="Proteomes" id="UP000075901">
    <property type="component" value="Unassembled WGS sequence"/>
</dbReference>
<feature type="compositionally biased region" description="Gly residues" evidence="2">
    <location>
        <begin position="100"/>
        <end position="109"/>
    </location>
</feature>
<feature type="compositionally biased region" description="Low complexity" evidence="2">
    <location>
        <begin position="114"/>
        <end position="134"/>
    </location>
</feature>
<protein>
    <submittedName>
        <fullName evidence="3">Uncharacterized protein</fullName>
    </submittedName>
</protein>
<feature type="region of interest" description="Disordered" evidence="2">
    <location>
        <begin position="99"/>
        <end position="136"/>
    </location>
</feature>
<dbReference type="AlphaFoldDB" id="A0A182T0N3"/>
<keyword evidence="1" id="KW-0175">Coiled coil</keyword>